<evidence type="ECO:0000313" key="2">
    <source>
        <dbReference type="Proteomes" id="UP000827092"/>
    </source>
</evidence>
<sequence>MTERIPGIAFLVPQKSKENPSVNPGLGDMGIKSYSELCAVFQARKSRKKKAGFSGEQAGRWEKCLPEAANNRRGVSHALTPEKYEPNPSTNWGHYSSKTWLDPKKWVVIFSVETRLSQRTF</sequence>
<organism evidence="1 2">
    <name type="scientific">Oedothorax gibbosus</name>
    <dbReference type="NCBI Taxonomy" id="931172"/>
    <lineage>
        <taxon>Eukaryota</taxon>
        <taxon>Metazoa</taxon>
        <taxon>Ecdysozoa</taxon>
        <taxon>Arthropoda</taxon>
        <taxon>Chelicerata</taxon>
        <taxon>Arachnida</taxon>
        <taxon>Araneae</taxon>
        <taxon>Araneomorphae</taxon>
        <taxon>Entelegynae</taxon>
        <taxon>Araneoidea</taxon>
        <taxon>Linyphiidae</taxon>
        <taxon>Erigoninae</taxon>
        <taxon>Oedothorax</taxon>
    </lineage>
</organism>
<accession>A0AAV6TDF2</accession>
<name>A0AAV6TDF2_9ARAC</name>
<dbReference type="Proteomes" id="UP000827092">
    <property type="component" value="Unassembled WGS sequence"/>
</dbReference>
<keyword evidence="2" id="KW-1185">Reference proteome</keyword>
<proteinExistence type="predicted"/>
<comment type="caution">
    <text evidence="1">The sequence shown here is derived from an EMBL/GenBank/DDBJ whole genome shotgun (WGS) entry which is preliminary data.</text>
</comment>
<dbReference type="AlphaFoldDB" id="A0AAV6TDF2"/>
<gene>
    <name evidence="1" type="ORF">JTE90_003648</name>
</gene>
<dbReference type="EMBL" id="JAFNEN010006699">
    <property type="protein sequence ID" value="KAG8155759.1"/>
    <property type="molecule type" value="Genomic_DNA"/>
</dbReference>
<evidence type="ECO:0000313" key="1">
    <source>
        <dbReference type="EMBL" id="KAG8155759.1"/>
    </source>
</evidence>
<reference evidence="1 2" key="1">
    <citation type="journal article" date="2022" name="Nat. Ecol. Evol.">
        <title>A masculinizing supergene underlies an exaggerated male reproductive morph in a spider.</title>
        <authorList>
            <person name="Hendrickx F."/>
            <person name="De Corte Z."/>
            <person name="Sonet G."/>
            <person name="Van Belleghem S.M."/>
            <person name="Kostlbacher S."/>
            <person name="Vangestel C."/>
        </authorList>
    </citation>
    <scope>NUCLEOTIDE SEQUENCE [LARGE SCALE GENOMIC DNA]</scope>
    <source>
        <strain evidence="1">W744_W776</strain>
    </source>
</reference>
<protein>
    <submittedName>
        <fullName evidence="1">Uncharacterized protein</fullName>
    </submittedName>
</protein>